<dbReference type="InterPro" id="IPR023393">
    <property type="entry name" value="START-like_dom_sf"/>
</dbReference>
<dbReference type="Pfam" id="PF10604">
    <property type="entry name" value="Polyketide_cyc2"/>
    <property type="match status" value="1"/>
</dbReference>
<proteinExistence type="predicted"/>
<organism evidence="1 2">
    <name type="scientific">Paractinoplanes abujensis</name>
    <dbReference type="NCBI Taxonomy" id="882441"/>
    <lineage>
        <taxon>Bacteria</taxon>
        <taxon>Bacillati</taxon>
        <taxon>Actinomycetota</taxon>
        <taxon>Actinomycetes</taxon>
        <taxon>Micromonosporales</taxon>
        <taxon>Micromonosporaceae</taxon>
        <taxon>Paractinoplanes</taxon>
    </lineage>
</organism>
<dbReference type="SUPFAM" id="SSF55961">
    <property type="entry name" value="Bet v1-like"/>
    <property type="match status" value="1"/>
</dbReference>
<protein>
    <recommendedName>
        <fullName evidence="3">Polyketide cyclase/dehydrase/lipid transport protein</fullName>
    </recommendedName>
</protein>
<evidence type="ECO:0000313" key="2">
    <source>
        <dbReference type="Proteomes" id="UP000542742"/>
    </source>
</evidence>
<keyword evidence="2" id="KW-1185">Reference proteome</keyword>
<comment type="caution">
    <text evidence="1">The sequence shown here is derived from an EMBL/GenBank/DDBJ whole genome shotgun (WGS) entry which is preliminary data.</text>
</comment>
<dbReference type="AlphaFoldDB" id="A0A7W7G3T7"/>
<dbReference type="InterPro" id="IPR019587">
    <property type="entry name" value="Polyketide_cyclase/dehydratase"/>
</dbReference>
<dbReference type="Proteomes" id="UP000542742">
    <property type="component" value="Unassembled WGS sequence"/>
</dbReference>
<dbReference type="EMBL" id="JACHMF010000001">
    <property type="protein sequence ID" value="MBB4694585.1"/>
    <property type="molecule type" value="Genomic_DNA"/>
</dbReference>
<evidence type="ECO:0000313" key="1">
    <source>
        <dbReference type="EMBL" id="MBB4694585.1"/>
    </source>
</evidence>
<gene>
    <name evidence="1" type="ORF">BKA14_004733</name>
</gene>
<evidence type="ECO:0008006" key="3">
    <source>
        <dbReference type="Google" id="ProtNLM"/>
    </source>
</evidence>
<dbReference type="Gene3D" id="3.30.530.20">
    <property type="match status" value="1"/>
</dbReference>
<sequence length="156" mass="16381">MSGALGGLMIVVERSLAVTAAPPLALGYLADFGNTAVWDPVVRQSIRNGAGPIVPGVSWRQVCRLLGITTELTYTLVTSEPGRLLFHGRNEGATCVDTVVVRAAPSGCEVTYRVELEVHGLAKLASRLIKMEFEKVGNRGAAALTQALNSLAPAAP</sequence>
<accession>A0A7W7G3T7</accession>
<dbReference type="RefSeq" id="WP_184953050.1">
    <property type="nucleotide sequence ID" value="NZ_BOMC01000037.1"/>
</dbReference>
<reference evidence="1 2" key="1">
    <citation type="submission" date="2020-08" db="EMBL/GenBank/DDBJ databases">
        <title>Sequencing the genomes of 1000 actinobacteria strains.</title>
        <authorList>
            <person name="Klenk H.-P."/>
        </authorList>
    </citation>
    <scope>NUCLEOTIDE SEQUENCE [LARGE SCALE GENOMIC DNA]</scope>
    <source>
        <strain evidence="1 2">DSM 45518</strain>
    </source>
</reference>
<name>A0A7W7G3T7_9ACTN</name>